<evidence type="ECO:0000313" key="2">
    <source>
        <dbReference type="Proteomes" id="UP000694558"/>
    </source>
</evidence>
<reference evidence="1" key="2">
    <citation type="submission" date="2025-08" db="UniProtKB">
        <authorList>
            <consortium name="Ensembl"/>
        </authorList>
    </citation>
    <scope>IDENTIFICATION</scope>
</reference>
<name>A0A8D3BHL8_SCOMX</name>
<protein>
    <submittedName>
        <fullName evidence="1">Uncharacterized protein</fullName>
    </submittedName>
</protein>
<organism evidence="1 2">
    <name type="scientific">Scophthalmus maximus</name>
    <name type="common">Turbot</name>
    <name type="synonym">Psetta maxima</name>
    <dbReference type="NCBI Taxonomy" id="52904"/>
    <lineage>
        <taxon>Eukaryota</taxon>
        <taxon>Metazoa</taxon>
        <taxon>Chordata</taxon>
        <taxon>Craniata</taxon>
        <taxon>Vertebrata</taxon>
        <taxon>Euteleostomi</taxon>
        <taxon>Actinopterygii</taxon>
        <taxon>Neopterygii</taxon>
        <taxon>Teleostei</taxon>
        <taxon>Neoteleostei</taxon>
        <taxon>Acanthomorphata</taxon>
        <taxon>Carangaria</taxon>
        <taxon>Pleuronectiformes</taxon>
        <taxon>Pleuronectoidei</taxon>
        <taxon>Scophthalmidae</taxon>
        <taxon>Scophthalmus</taxon>
    </lineage>
</organism>
<dbReference type="Ensembl" id="ENSSMAT00000034814.2">
    <property type="protein sequence ID" value="ENSSMAP00000034374.2"/>
    <property type="gene ID" value="ENSSMAG00000021030.2"/>
</dbReference>
<dbReference type="Proteomes" id="UP000694558">
    <property type="component" value="Chromosome 12"/>
</dbReference>
<sequence length="96" mass="10934">MKLNTGCYTVHIFFVLIKFGPQKYIRECDPFCVELPPPCMSIFIHTKPKSPPVKACVSVTLLLLDRHKAPGGRKEVLKLDETCIYVVTLFPSLFKH</sequence>
<accession>A0A8D3BHL8</accession>
<proteinExistence type="predicted"/>
<reference evidence="1" key="1">
    <citation type="submission" date="2023-05" db="EMBL/GenBank/DDBJ databases">
        <title>High-quality long-read genome of Scophthalmus maximus.</title>
        <authorList>
            <person name="Lien S."/>
            <person name="Martinez P."/>
        </authorList>
    </citation>
    <scope>NUCLEOTIDE SEQUENCE [LARGE SCALE GENOMIC DNA]</scope>
</reference>
<dbReference type="AlphaFoldDB" id="A0A8D3BHL8"/>
<evidence type="ECO:0000313" key="1">
    <source>
        <dbReference type="Ensembl" id="ENSSMAP00000034374.2"/>
    </source>
</evidence>